<dbReference type="AlphaFoldDB" id="A0A388TK53"/>
<sequence length="71" mass="7837">YIAGNELLKIIDCDELYPNPLLNYVLDGTNGIFQVTKLDMNNNYIIHIRSGWGSEAVLSKKPLAVSSSPAQ</sequence>
<protein>
    <submittedName>
        <fullName evidence="1">Uncharacterized protein</fullName>
    </submittedName>
</protein>
<keyword evidence="2" id="KW-1185">Reference proteome</keyword>
<accession>A0A388TK53</accession>
<name>A0A388TK53_9BACT</name>
<comment type="caution">
    <text evidence="1">The sequence shown here is derived from an EMBL/GenBank/DDBJ whole genome shotgun (WGS) entry which is preliminary data.</text>
</comment>
<evidence type="ECO:0000313" key="2">
    <source>
        <dbReference type="Proteomes" id="UP000282196"/>
    </source>
</evidence>
<dbReference type="Proteomes" id="UP000282196">
    <property type="component" value="Unassembled WGS sequence"/>
</dbReference>
<proteinExistence type="predicted"/>
<feature type="non-terminal residue" evidence="1">
    <location>
        <position position="1"/>
    </location>
</feature>
<organism evidence="1 2">
    <name type="scientific">Candidatus Termititenax dinenymphae</name>
    <dbReference type="NCBI Taxonomy" id="2218523"/>
    <lineage>
        <taxon>Bacteria</taxon>
        <taxon>Bacillati</taxon>
        <taxon>Candidatus Margulisiibacteriota</taxon>
        <taxon>Candidatus Termititenacia</taxon>
        <taxon>Candidatus Termititenacales</taxon>
        <taxon>Candidatus Termititenacaceae</taxon>
        <taxon>Candidatus Termititenax</taxon>
    </lineage>
</organism>
<evidence type="ECO:0000313" key="1">
    <source>
        <dbReference type="EMBL" id="GBR77683.1"/>
    </source>
</evidence>
<gene>
    <name evidence="1" type="ORF">RDn1_342</name>
</gene>
<dbReference type="EMBL" id="BGZP01000024">
    <property type="protein sequence ID" value="GBR77683.1"/>
    <property type="molecule type" value="Genomic_DNA"/>
</dbReference>
<reference evidence="1 2" key="1">
    <citation type="journal article" date="2019" name="ISME J.">
        <title>Genome analyses of uncultured TG2/ZB3 bacteria in 'Margulisbacteria' specifically attached to ectosymbiotic spirochetes of protists in the termite gut.</title>
        <authorList>
            <person name="Utami Y.D."/>
            <person name="Kuwahara H."/>
            <person name="Igai K."/>
            <person name="Murakami T."/>
            <person name="Sugaya K."/>
            <person name="Morikawa T."/>
            <person name="Nagura Y."/>
            <person name="Yuki M."/>
            <person name="Deevong P."/>
            <person name="Inoue T."/>
            <person name="Kihara K."/>
            <person name="Lo N."/>
            <person name="Yamada A."/>
            <person name="Ohkuma M."/>
            <person name="Hongoh Y."/>
        </authorList>
    </citation>
    <scope>NUCLEOTIDE SEQUENCE [LARGE SCALE GENOMIC DNA]</scope>
    <source>
        <strain evidence="1">RsDinE6-01</strain>
    </source>
</reference>